<protein>
    <recommendedName>
        <fullName evidence="1">Aminoglycoside phosphotransferase domain-containing protein</fullName>
    </recommendedName>
</protein>
<dbReference type="Gene3D" id="3.30.200.20">
    <property type="entry name" value="Phosphorylase Kinase, domain 1"/>
    <property type="match status" value="1"/>
</dbReference>
<accession>A0A537LJQ3</accession>
<dbReference type="GO" id="GO:0005737">
    <property type="term" value="C:cytoplasm"/>
    <property type="evidence" value="ECO:0007669"/>
    <property type="project" value="TreeGrafter"/>
</dbReference>
<dbReference type="GO" id="GO:0006646">
    <property type="term" value="P:phosphatidylethanolamine biosynthetic process"/>
    <property type="evidence" value="ECO:0007669"/>
    <property type="project" value="TreeGrafter"/>
</dbReference>
<evidence type="ECO:0000313" key="2">
    <source>
        <dbReference type="EMBL" id="TMJ08210.1"/>
    </source>
</evidence>
<dbReference type="Gene3D" id="3.90.1200.10">
    <property type="match status" value="1"/>
</dbReference>
<dbReference type="InterPro" id="IPR011009">
    <property type="entry name" value="Kinase-like_dom_sf"/>
</dbReference>
<proteinExistence type="predicted"/>
<dbReference type="EMBL" id="VBAJ01000116">
    <property type="protein sequence ID" value="TMJ08210.1"/>
    <property type="molecule type" value="Genomic_DNA"/>
</dbReference>
<reference evidence="2 3" key="1">
    <citation type="journal article" date="2019" name="Nat. Microbiol.">
        <title>Mediterranean grassland soil C-N compound turnover is dependent on rainfall and depth, and is mediated by genomically divergent microorganisms.</title>
        <authorList>
            <person name="Diamond S."/>
            <person name="Andeer P.F."/>
            <person name="Li Z."/>
            <person name="Crits-Christoph A."/>
            <person name="Burstein D."/>
            <person name="Anantharaman K."/>
            <person name="Lane K.R."/>
            <person name="Thomas B.C."/>
            <person name="Pan C."/>
            <person name="Northen T.R."/>
            <person name="Banfield J.F."/>
        </authorList>
    </citation>
    <scope>NUCLEOTIDE SEQUENCE [LARGE SCALE GENOMIC DNA]</scope>
    <source>
        <strain evidence="2">NP_2</strain>
    </source>
</reference>
<evidence type="ECO:0000313" key="3">
    <source>
        <dbReference type="Proteomes" id="UP000318661"/>
    </source>
</evidence>
<dbReference type="AlphaFoldDB" id="A0A537LJQ3"/>
<dbReference type="GO" id="GO:0004305">
    <property type="term" value="F:ethanolamine kinase activity"/>
    <property type="evidence" value="ECO:0007669"/>
    <property type="project" value="TreeGrafter"/>
</dbReference>
<name>A0A537LJQ3_9BACT</name>
<sequence length="299" mass="33334">MTLQDVIARIPGWTGTGVVTSELGGGITNLNYRVDVGGESFVIRIPGKDCELLGIDRHREYACTLAASRSGVAPEVVQFLEAEGVLVTRFIAGRGMSPDEIRQAPVLRRVAASLRRFHSGAPFPGIFSAFETVLEYLQICRAAAPLPARIDWMADQAAAIHQAMQAVPRPRCPCHNDLLLANFLDDGELIRIIDWEYAAMGDPYFDLGNFAVHQGLDDNQEMIMLEAYFGQARTPDLARLKLMKMLSDLREAMWGMVQVTISELDYDFVAYGQKHFDRYVQQLQDPRLSRWLADAGRAS</sequence>
<dbReference type="InterPro" id="IPR002575">
    <property type="entry name" value="Aminoglycoside_PTrfase"/>
</dbReference>
<dbReference type="Pfam" id="PF01636">
    <property type="entry name" value="APH"/>
    <property type="match status" value="1"/>
</dbReference>
<evidence type="ECO:0000259" key="1">
    <source>
        <dbReference type="Pfam" id="PF01636"/>
    </source>
</evidence>
<comment type="caution">
    <text evidence="2">The sequence shown here is derived from an EMBL/GenBank/DDBJ whole genome shotgun (WGS) entry which is preliminary data.</text>
</comment>
<dbReference type="SUPFAM" id="SSF56112">
    <property type="entry name" value="Protein kinase-like (PK-like)"/>
    <property type="match status" value="1"/>
</dbReference>
<dbReference type="CDD" id="cd05151">
    <property type="entry name" value="ChoK-like"/>
    <property type="match status" value="1"/>
</dbReference>
<organism evidence="2 3">
    <name type="scientific">Candidatus Segetimicrobium genomatis</name>
    <dbReference type="NCBI Taxonomy" id="2569760"/>
    <lineage>
        <taxon>Bacteria</taxon>
        <taxon>Bacillati</taxon>
        <taxon>Candidatus Sysuimicrobiota</taxon>
        <taxon>Candidatus Sysuimicrobiia</taxon>
        <taxon>Candidatus Sysuimicrobiales</taxon>
        <taxon>Candidatus Segetimicrobiaceae</taxon>
        <taxon>Candidatus Segetimicrobium</taxon>
    </lineage>
</organism>
<feature type="domain" description="Aminoglycoside phosphotransferase" evidence="1">
    <location>
        <begin position="21"/>
        <end position="240"/>
    </location>
</feature>
<dbReference type="PANTHER" id="PTHR22603">
    <property type="entry name" value="CHOLINE/ETHANOALAMINE KINASE"/>
    <property type="match status" value="1"/>
</dbReference>
<dbReference type="Proteomes" id="UP000318661">
    <property type="component" value="Unassembled WGS sequence"/>
</dbReference>
<gene>
    <name evidence="2" type="ORF">E6G99_04885</name>
</gene>
<dbReference type="PANTHER" id="PTHR22603:SF66">
    <property type="entry name" value="ETHANOLAMINE KINASE"/>
    <property type="match status" value="1"/>
</dbReference>